<organism evidence="1 2">
    <name type="scientific">Gilliamella bombicola</name>
    <dbReference type="NCBI Taxonomy" id="1798182"/>
    <lineage>
        <taxon>Bacteria</taxon>
        <taxon>Pseudomonadati</taxon>
        <taxon>Pseudomonadota</taxon>
        <taxon>Gammaproteobacteria</taxon>
        <taxon>Orbales</taxon>
        <taxon>Orbaceae</taxon>
        <taxon>Gilliamella</taxon>
    </lineage>
</organism>
<reference evidence="2" key="1">
    <citation type="submission" date="2016-08" db="EMBL/GenBank/DDBJ databases">
        <authorList>
            <person name="Varghese N."/>
            <person name="Submissions Spin"/>
        </authorList>
    </citation>
    <scope>NUCLEOTIDE SEQUENCE [LARGE SCALE GENOMIC DNA]</scope>
    <source>
        <strain evidence="2">R-53248</strain>
    </source>
</reference>
<dbReference type="Proteomes" id="UP000199670">
    <property type="component" value="Unassembled WGS sequence"/>
</dbReference>
<protein>
    <submittedName>
        <fullName evidence="1">Uncharacterized protein</fullName>
    </submittedName>
</protein>
<gene>
    <name evidence="1" type="ORF">GA0061081_101285</name>
</gene>
<name>A0A1C3Z7Z8_9GAMM</name>
<evidence type="ECO:0000313" key="1">
    <source>
        <dbReference type="EMBL" id="SCB78446.1"/>
    </source>
</evidence>
<proteinExistence type="predicted"/>
<keyword evidence="2" id="KW-1185">Reference proteome</keyword>
<dbReference type="EMBL" id="FMAQ01000001">
    <property type="protein sequence ID" value="SCB78446.1"/>
    <property type="molecule type" value="Genomic_DNA"/>
</dbReference>
<sequence>MTMINYWQKLSKRLIIKTALSHLLLGAIAAGFSLYQQEALPLEASVSQIGIIAISSIVQDHQEADQKKSQTIPHSQKQCIAALFITPNDIELSSKVIRLSPDNGIRAGPKATA</sequence>
<dbReference type="OrthoDB" id="7066979at2"/>
<evidence type="ECO:0000313" key="2">
    <source>
        <dbReference type="Proteomes" id="UP000199670"/>
    </source>
</evidence>
<dbReference type="AlphaFoldDB" id="A0A1C3Z7Z8"/>
<dbReference type="RefSeq" id="WP_141683308.1">
    <property type="nucleotide sequence ID" value="NZ_FMAQ01000001.1"/>
</dbReference>
<dbReference type="STRING" id="1798182.GA0061081_101285"/>
<accession>A0A1C3Z7Z8</accession>